<dbReference type="GO" id="GO:0016887">
    <property type="term" value="F:ATP hydrolysis activity"/>
    <property type="evidence" value="ECO:0007669"/>
    <property type="project" value="InterPro"/>
</dbReference>
<evidence type="ECO:0000256" key="3">
    <source>
        <dbReference type="ARBA" id="ARBA00022475"/>
    </source>
</evidence>
<dbReference type="FunFam" id="3.40.50.300:FF:000589">
    <property type="entry name" value="ABC transporter, ATP-binding subunit"/>
    <property type="match status" value="1"/>
</dbReference>
<dbReference type="CDD" id="cd03230">
    <property type="entry name" value="ABC_DR_subfamily_A"/>
    <property type="match status" value="1"/>
</dbReference>
<feature type="domain" description="ABC transporter" evidence="9">
    <location>
        <begin position="23"/>
        <end position="248"/>
    </location>
</feature>
<keyword evidence="2" id="KW-0813">Transport</keyword>
<dbReference type="InterPro" id="IPR050763">
    <property type="entry name" value="ABC_transporter_ATP-binding"/>
</dbReference>
<dbReference type="SMART" id="SM00382">
    <property type="entry name" value="AAA"/>
    <property type="match status" value="1"/>
</dbReference>
<dbReference type="InterPro" id="IPR027417">
    <property type="entry name" value="P-loop_NTPase"/>
</dbReference>
<keyword evidence="3" id="KW-1003">Cell membrane</keyword>
<dbReference type="SUPFAM" id="SSF52540">
    <property type="entry name" value="P-loop containing nucleoside triphosphate hydrolases"/>
    <property type="match status" value="1"/>
</dbReference>
<evidence type="ECO:0000256" key="7">
    <source>
        <dbReference type="ARBA" id="ARBA00023136"/>
    </source>
</evidence>
<protein>
    <submittedName>
        <fullName evidence="10">ABC transporter ATP-binding protein</fullName>
    </submittedName>
</protein>
<comment type="caution">
    <text evidence="10">The sequence shown here is derived from an EMBL/GenBank/DDBJ whole genome shotgun (WGS) entry which is preliminary data.</text>
</comment>
<evidence type="ECO:0000313" key="11">
    <source>
        <dbReference type="Proteomes" id="UP000582974"/>
    </source>
</evidence>
<organism evidence="10 11">
    <name type="scientific">Haloechinothrix aidingensis</name>
    <dbReference type="NCBI Taxonomy" id="2752311"/>
    <lineage>
        <taxon>Bacteria</taxon>
        <taxon>Bacillati</taxon>
        <taxon>Actinomycetota</taxon>
        <taxon>Actinomycetes</taxon>
        <taxon>Pseudonocardiales</taxon>
        <taxon>Pseudonocardiaceae</taxon>
        <taxon>Haloechinothrix</taxon>
    </lineage>
</organism>
<accession>A0A838ACY4</accession>
<evidence type="ECO:0000256" key="6">
    <source>
        <dbReference type="ARBA" id="ARBA00022967"/>
    </source>
</evidence>
<gene>
    <name evidence="10" type="ORF">H0B56_16400</name>
</gene>
<sequence>MRPGEGKACGAPGDEERSDSVAVSCENVVKHYGEVRAVDGVSFDVHRGEIFGIIGPNGAGKTTLLECVEGLRTHDSGSIEVLGLDPQRRTRLVRERTGVQLQTSALPQRIKVGEALDLFAACYERPADWRDLLTRLGLGNKTGSYVEKLSGGQRQRVFIAFALVNDPGLVFLDELTTGLDPQARLAIWDVIRDIRDGGTTVVLTTHFMEEAERLCDRVAIVDHGRIVALGTVPELIASTGAESTMSFVVDGSPPLDRLHALPGVSYAEHVEGRVIVHGTSARFAQDVMGVLAGIDARVHDLRSQQPSLEDVFLALTGRRMREGAPA</sequence>
<keyword evidence="4" id="KW-0547">Nucleotide-binding</keyword>
<keyword evidence="7" id="KW-0472">Membrane</keyword>
<dbReference type="RefSeq" id="WP_180893968.1">
    <property type="nucleotide sequence ID" value="NZ_JACCKD010000006.1"/>
</dbReference>
<dbReference type="AlphaFoldDB" id="A0A838ACY4"/>
<dbReference type="GO" id="GO:0046677">
    <property type="term" value="P:response to antibiotic"/>
    <property type="evidence" value="ECO:0007669"/>
    <property type="project" value="UniProtKB-KW"/>
</dbReference>
<dbReference type="PANTHER" id="PTHR42711:SF16">
    <property type="entry name" value="ABC TRANSPORTER ATP-BINDING PROTEIN"/>
    <property type="match status" value="1"/>
</dbReference>
<evidence type="ECO:0000256" key="2">
    <source>
        <dbReference type="ARBA" id="ARBA00022448"/>
    </source>
</evidence>
<proteinExistence type="predicted"/>
<keyword evidence="5 10" id="KW-0067">ATP-binding</keyword>
<keyword evidence="11" id="KW-1185">Reference proteome</keyword>
<name>A0A838ACY4_9PSEU</name>
<dbReference type="InterPro" id="IPR003439">
    <property type="entry name" value="ABC_transporter-like_ATP-bd"/>
</dbReference>
<dbReference type="EMBL" id="JACCKD010000006">
    <property type="protein sequence ID" value="MBA0127132.1"/>
    <property type="molecule type" value="Genomic_DNA"/>
</dbReference>
<dbReference type="Gene3D" id="3.40.50.300">
    <property type="entry name" value="P-loop containing nucleotide triphosphate hydrolases"/>
    <property type="match status" value="1"/>
</dbReference>
<dbReference type="Pfam" id="PF00005">
    <property type="entry name" value="ABC_tran"/>
    <property type="match status" value="1"/>
</dbReference>
<dbReference type="Proteomes" id="UP000582974">
    <property type="component" value="Unassembled WGS sequence"/>
</dbReference>
<dbReference type="InterPro" id="IPR003593">
    <property type="entry name" value="AAA+_ATPase"/>
</dbReference>
<evidence type="ECO:0000256" key="8">
    <source>
        <dbReference type="ARBA" id="ARBA00023251"/>
    </source>
</evidence>
<keyword evidence="6" id="KW-1278">Translocase</keyword>
<dbReference type="PROSITE" id="PS50893">
    <property type="entry name" value="ABC_TRANSPORTER_2"/>
    <property type="match status" value="1"/>
</dbReference>
<dbReference type="PANTHER" id="PTHR42711">
    <property type="entry name" value="ABC TRANSPORTER ATP-BINDING PROTEIN"/>
    <property type="match status" value="1"/>
</dbReference>
<evidence type="ECO:0000313" key="10">
    <source>
        <dbReference type="EMBL" id="MBA0127132.1"/>
    </source>
</evidence>
<evidence type="ECO:0000259" key="9">
    <source>
        <dbReference type="PROSITE" id="PS50893"/>
    </source>
</evidence>
<dbReference type="GO" id="GO:0005524">
    <property type="term" value="F:ATP binding"/>
    <property type="evidence" value="ECO:0007669"/>
    <property type="project" value="UniProtKB-KW"/>
</dbReference>
<dbReference type="GO" id="GO:0005886">
    <property type="term" value="C:plasma membrane"/>
    <property type="evidence" value="ECO:0007669"/>
    <property type="project" value="UniProtKB-SubCell"/>
</dbReference>
<comment type="subcellular location">
    <subcellularLocation>
        <location evidence="1">Cell membrane</location>
        <topology evidence="1">Peripheral membrane protein</topology>
    </subcellularLocation>
</comment>
<evidence type="ECO:0000256" key="1">
    <source>
        <dbReference type="ARBA" id="ARBA00004202"/>
    </source>
</evidence>
<evidence type="ECO:0000256" key="4">
    <source>
        <dbReference type="ARBA" id="ARBA00022741"/>
    </source>
</evidence>
<evidence type="ECO:0000256" key="5">
    <source>
        <dbReference type="ARBA" id="ARBA00022840"/>
    </source>
</evidence>
<reference evidence="10 11" key="1">
    <citation type="submission" date="2020-07" db="EMBL/GenBank/DDBJ databases">
        <title>Genome of Haloechinothrix sp.</title>
        <authorList>
            <person name="Tang S.-K."/>
            <person name="Yang L."/>
            <person name="Zhu W.-Y."/>
        </authorList>
    </citation>
    <scope>NUCLEOTIDE SEQUENCE [LARGE SCALE GENOMIC DNA]</scope>
    <source>
        <strain evidence="10 11">YIM 98757</strain>
    </source>
</reference>
<keyword evidence="8" id="KW-0046">Antibiotic resistance</keyword>